<keyword evidence="8" id="KW-1185">Reference proteome</keyword>
<evidence type="ECO:0000256" key="3">
    <source>
        <dbReference type="ARBA" id="ARBA00022692"/>
    </source>
</evidence>
<feature type="transmembrane region" description="Helical" evidence="6">
    <location>
        <begin position="150"/>
        <end position="172"/>
    </location>
</feature>
<evidence type="ECO:0000256" key="2">
    <source>
        <dbReference type="ARBA" id="ARBA00010199"/>
    </source>
</evidence>
<comment type="caution">
    <text evidence="7">The sequence shown here is derived from an EMBL/GenBank/DDBJ whole genome shotgun (WGS) entry which is preliminary data.</text>
</comment>
<gene>
    <name evidence="7" type="ORF">COCSUDRAFT_46203</name>
</gene>
<dbReference type="KEGG" id="csl:COCSUDRAFT_46203"/>
<dbReference type="InterPro" id="IPR002528">
    <property type="entry name" value="MATE_fam"/>
</dbReference>
<evidence type="ECO:0008006" key="9">
    <source>
        <dbReference type="Google" id="ProtNLM"/>
    </source>
</evidence>
<dbReference type="PANTHER" id="PTHR42893">
    <property type="entry name" value="PROTEIN DETOXIFICATION 44, CHLOROPLASTIC-RELATED"/>
    <property type="match status" value="1"/>
</dbReference>
<feature type="transmembrane region" description="Helical" evidence="6">
    <location>
        <begin position="276"/>
        <end position="297"/>
    </location>
</feature>
<dbReference type="InterPro" id="IPR044644">
    <property type="entry name" value="DinF-like"/>
</dbReference>
<feature type="transmembrane region" description="Helical" evidence="6">
    <location>
        <begin position="372"/>
        <end position="391"/>
    </location>
</feature>
<keyword evidence="3 6" id="KW-0812">Transmembrane</keyword>
<proteinExistence type="inferred from homology"/>
<comment type="similarity">
    <text evidence="2">Belongs to the multi antimicrobial extrusion (MATE) (TC 2.A.66.1) family.</text>
</comment>
<dbReference type="AlphaFoldDB" id="I0Z7V5"/>
<evidence type="ECO:0000256" key="1">
    <source>
        <dbReference type="ARBA" id="ARBA00004141"/>
    </source>
</evidence>
<dbReference type="RefSeq" id="XP_005651268.1">
    <property type="nucleotide sequence ID" value="XM_005651211.1"/>
</dbReference>
<feature type="transmembrane region" description="Helical" evidence="6">
    <location>
        <begin position="105"/>
        <end position="130"/>
    </location>
</feature>
<dbReference type="PANTHER" id="PTHR42893:SF46">
    <property type="entry name" value="PROTEIN DETOXIFICATION 44, CHLOROPLASTIC"/>
    <property type="match status" value="1"/>
</dbReference>
<dbReference type="GO" id="GO:0015297">
    <property type="term" value="F:antiporter activity"/>
    <property type="evidence" value="ECO:0007669"/>
    <property type="project" value="InterPro"/>
</dbReference>
<reference evidence="7 8" key="1">
    <citation type="journal article" date="2012" name="Genome Biol.">
        <title>The genome of the polar eukaryotic microalga coccomyxa subellipsoidea reveals traits of cold adaptation.</title>
        <authorList>
            <person name="Blanc G."/>
            <person name="Agarkova I."/>
            <person name="Grimwood J."/>
            <person name="Kuo A."/>
            <person name="Brueggeman A."/>
            <person name="Dunigan D."/>
            <person name="Gurnon J."/>
            <person name="Ladunga I."/>
            <person name="Lindquist E."/>
            <person name="Lucas S."/>
            <person name="Pangilinan J."/>
            <person name="Proschold T."/>
            <person name="Salamov A."/>
            <person name="Schmutz J."/>
            <person name="Weeks D."/>
            <person name="Yamada T."/>
            <person name="Claverie J.M."/>
            <person name="Grigoriev I."/>
            <person name="Van Etten J."/>
            <person name="Lomsadze A."/>
            <person name="Borodovsky M."/>
        </authorList>
    </citation>
    <scope>NUCLEOTIDE SEQUENCE [LARGE SCALE GENOMIC DNA]</scope>
    <source>
        <strain evidence="7 8">C-169</strain>
    </source>
</reference>
<dbReference type="Proteomes" id="UP000007264">
    <property type="component" value="Unassembled WGS sequence"/>
</dbReference>
<evidence type="ECO:0000313" key="7">
    <source>
        <dbReference type="EMBL" id="EIE26724.1"/>
    </source>
</evidence>
<evidence type="ECO:0000256" key="4">
    <source>
        <dbReference type="ARBA" id="ARBA00022989"/>
    </source>
</evidence>
<dbReference type="STRING" id="574566.I0Z7V5"/>
<evidence type="ECO:0000313" key="8">
    <source>
        <dbReference type="Proteomes" id="UP000007264"/>
    </source>
</evidence>
<name>I0Z7V5_COCSC</name>
<feature type="transmembrane region" description="Helical" evidence="6">
    <location>
        <begin position="303"/>
        <end position="327"/>
    </location>
</feature>
<dbReference type="GO" id="GO:0016020">
    <property type="term" value="C:membrane"/>
    <property type="evidence" value="ECO:0007669"/>
    <property type="project" value="UniProtKB-SubCell"/>
</dbReference>
<organism evidence="7 8">
    <name type="scientific">Coccomyxa subellipsoidea (strain C-169)</name>
    <name type="common">Green microalga</name>
    <dbReference type="NCBI Taxonomy" id="574566"/>
    <lineage>
        <taxon>Eukaryota</taxon>
        <taxon>Viridiplantae</taxon>
        <taxon>Chlorophyta</taxon>
        <taxon>core chlorophytes</taxon>
        <taxon>Trebouxiophyceae</taxon>
        <taxon>Trebouxiophyceae incertae sedis</taxon>
        <taxon>Coccomyxaceae</taxon>
        <taxon>Coccomyxa</taxon>
        <taxon>Coccomyxa subellipsoidea</taxon>
    </lineage>
</organism>
<dbReference type="OrthoDB" id="2126698at2759"/>
<feature type="transmembrane region" description="Helical" evidence="6">
    <location>
        <begin position="42"/>
        <end position="66"/>
    </location>
</feature>
<dbReference type="EMBL" id="AGSI01000002">
    <property type="protein sequence ID" value="EIE26724.1"/>
    <property type="molecule type" value="Genomic_DNA"/>
</dbReference>
<protein>
    <recommendedName>
        <fullName evidence="9">Multidrug and toxic compound extrusion protein</fullName>
    </recommendedName>
</protein>
<dbReference type="GeneID" id="17044734"/>
<evidence type="ECO:0000256" key="6">
    <source>
        <dbReference type="SAM" id="Phobius"/>
    </source>
</evidence>
<accession>I0Z7V5</accession>
<feature type="transmembrane region" description="Helical" evidence="6">
    <location>
        <begin position="339"/>
        <end position="360"/>
    </location>
</feature>
<keyword evidence="4 6" id="KW-1133">Transmembrane helix</keyword>
<evidence type="ECO:0000256" key="5">
    <source>
        <dbReference type="ARBA" id="ARBA00023136"/>
    </source>
</evidence>
<sequence length="409" mass="41904">MQPRDIVSADFCMKSVDAAIASLALPALATLAADPLASLIDIAYLGHLGSLQLASVGVALSIFGTVTKLLNIPLLSVTTNVVATAVGSDADDKDAQIGLAASTSLLIAVLVSLAEGAALVVLGGNGLSLWGVSPGSPLRYDALDFLQIKALGAPATLLLMVAQGAAALWLIASLSRKYSLSLAGRSAMASLSSFLGPTGLLALRTVAISGTFALATSLAARSDLAHAAAHQICLQLWLASSLLADSLAVAAQTLLAQGLAANELEKIAERTLQLGVALGVSLATVLALTSGALPQLFTRDPAVIAAIGNIFPWVILSQPINALAFVWDGVLYGAGGFEYAAKAMAVCATPAVGCMLLALLAPGAPDLELGAVWLGLIVLMSMRSITIYIPWKLQRSPFDRFFGKAVRNL</sequence>
<dbReference type="eggNOG" id="KOG1347">
    <property type="taxonomic scope" value="Eukaryota"/>
</dbReference>
<dbReference type="Pfam" id="PF01554">
    <property type="entry name" value="MatE"/>
    <property type="match status" value="2"/>
</dbReference>
<comment type="subcellular location">
    <subcellularLocation>
        <location evidence="1">Membrane</location>
        <topology evidence="1">Multi-pass membrane protein</topology>
    </subcellularLocation>
</comment>
<keyword evidence="5 6" id="KW-0472">Membrane</keyword>
<dbReference type="GO" id="GO:0042910">
    <property type="term" value="F:xenobiotic transmembrane transporter activity"/>
    <property type="evidence" value="ECO:0007669"/>
    <property type="project" value="InterPro"/>
</dbReference>